<dbReference type="Proteomes" id="UP000216225">
    <property type="component" value="Unassembled WGS sequence"/>
</dbReference>
<dbReference type="CDD" id="cd14845">
    <property type="entry name" value="L-Ala-D-Glu_peptidase_like"/>
    <property type="match status" value="1"/>
</dbReference>
<dbReference type="OMA" id="HNFGIAF"/>
<dbReference type="GO" id="GO:0006508">
    <property type="term" value="P:proteolysis"/>
    <property type="evidence" value="ECO:0007669"/>
    <property type="project" value="InterPro"/>
</dbReference>
<evidence type="ECO:0000313" key="5">
    <source>
        <dbReference type="Proteomes" id="UP000500755"/>
    </source>
</evidence>
<evidence type="ECO:0000313" key="3">
    <source>
        <dbReference type="EMBL" id="RKJ98437.1"/>
    </source>
</evidence>
<dbReference type="InterPro" id="IPR009045">
    <property type="entry name" value="Zn_M74/Hedgehog-like"/>
</dbReference>
<dbReference type="RefSeq" id="WP_013517671.1">
    <property type="nucleotide sequence ID" value="NZ_AP024172.1"/>
</dbReference>
<organism evidence="3 4">
    <name type="scientific">Alicycliphilus denitrificans</name>
    <dbReference type="NCBI Taxonomy" id="179636"/>
    <lineage>
        <taxon>Bacteria</taxon>
        <taxon>Pseudomonadati</taxon>
        <taxon>Pseudomonadota</taxon>
        <taxon>Betaproteobacteria</taxon>
        <taxon>Burkholderiales</taxon>
        <taxon>Comamonadaceae</taxon>
        <taxon>Alicycliphilus</taxon>
    </lineage>
</organism>
<dbReference type="SUPFAM" id="SSF55166">
    <property type="entry name" value="Hedgehog/DD-peptidase"/>
    <property type="match status" value="1"/>
</dbReference>
<feature type="domain" description="D-alanyl-D-alanine carboxypeptidase-like core" evidence="1">
    <location>
        <begin position="64"/>
        <end position="132"/>
    </location>
</feature>
<dbReference type="Pfam" id="PF02557">
    <property type="entry name" value="VanY"/>
    <property type="match status" value="1"/>
</dbReference>
<dbReference type="Gene3D" id="3.30.1380.10">
    <property type="match status" value="1"/>
</dbReference>
<accession>A0A3R7IHG9</accession>
<proteinExistence type="predicted"/>
<dbReference type="GO" id="GO:0008233">
    <property type="term" value="F:peptidase activity"/>
    <property type="evidence" value="ECO:0007669"/>
    <property type="project" value="InterPro"/>
</dbReference>
<evidence type="ECO:0000313" key="4">
    <source>
        <dbReference type="Proteomes" id="UP000216225"/>
    </source>
</evidence>
<dbReference type="AlphaFoldDB" id="A0A3R7IHG9"/>
<sequence>MRIEEMIAAVQARLGIEVDGKAGPQTWGAIYERLVGKKIDGQAPEQAIAPVDPRSEKVIATLLPQVQPMARALVQKAAASGIAIRVISGLRTYEEQDALYAQGRTAPGSVVTNARGGYSNHNFGIAFDIGVFEGNRYLGDSPKYKAVGVLGMDLGLEWGGNWKTIVDQPHYQLRPAWAADLSERQMLAEMRARHASGSPVFA</sequence>
<dbReference type="InterPro" id="IPR003709">
    <property type="entry name" value="VanY-like_core_dom"/>
</dbReference>
<reference evidence="2 5" key="2">
    <citation type="submission" date="2020-05" db="EMBL/GenBank/DDBJ databases">
        <title>Complete genome sequence of Alicycliphilus denitrificans DP3.</title>
        <authorList>
            <person name="Chen X."/>
        </authorList>
    </citation>
    <scope>NUCLEOTIDE SEQUENCE [LARGE SCALE GENOMIC DNA]</scope>
    <source>
        <strain evidence="2 5">DP3</strain>
    </source>
</reference>
<reference evidence="3 4" key="1">
    <citation type="submission" date="2018-09" db="EMBL/GenBank/DDBJ databases">
        <title>Genome comparison of Alicycliphilus sp. BQ1, a polyurethanolytic bacterium, with its closest phylogenetic relatives Alicycliphilus denitrificans BC and K601, unable to attack polyurethane.</title>
        <authorList>
            <person name="Loza-Tavera H."/>
            <person name="Lozano L."/>
            <person name="Cevallos M."/>
            <person name="Maya-Lucas O."/>
            <person name="Garcia-Mena J."/>
            <person name="Hernandez J."/>
        </authorList>
    </citation>
    <scope>NUCLEOTIDE SEQUENCE [LARGE SCALE GENOMIC DNA]</scope>
    <source>
        <strain evidence="3 4">BQ1</strain>
    </source>
</reference>
<evidence type="ECO:0000259" key="1">
    <source>
        <dbReference type="Pfam" id="PF02557"/>
    </source>
</evidence>
<gene>
    <name evidence="3" type="ORF">CE154_001320</name>
    <name evidence="2" type="ORF">HF896_04575</name>
</gene>
<protein>
    <submittedName>
        <fullName evidence="3">M15 family peptidase</fullName>
    </submittedName>
</protein>
<dbReference type="EMBL" id="NKDB02000001">
    <property type="protein sequence ID" value="RKJ98437.1"/>
    <property type="molecule type" value="Genomic_DNA"/>
</dbReference>
<dbReference type="EMBL" id="CP051298">
    <property type="protein sequence ID" value="QKD42921.1"/>
    <property type="molecule type" value="Genomic_DNA"/>
</dbReference>
<name>A0A3R7IHG9_9BURK</name>
<evidence type="ECO:0000313" key="2">
    <source>
        <dbReference type="EMBL" id="QKD42921.1"/>
    </source>
</evidence>
<dbReference type="Proteomes" id="UP000500755">
    <property type="component" value="Chromosome"/>
</dbReference>